<dbReference type="RefSeq" id="WP_131916269.1">
    <property type="nucleotide sequence ID" value="NZ_SMLG01000006.1"/>
</dbReference>
<keyword evidence="3" id="KW-1185">Reference proteome</keyword>
<dbReference type="InterPro" id="IPR036278">
    <property type="entry name" value="Sialidase_sf"/>
</dbReference>
<dbReference type="InterPro" id="IPR026341">
    <property type="entry name" value="T9SS_type_B"/>
</dbReference>
<comment type="caution">
    <text evidence="2">The sequence shown here is derived from an EMBL/GenBank/DDBJ whole genome shotgun (WGS) entry which is preliminary data.</text>
</comment>
<dbReference type="OrthoDB" id="1652165at2"/>
<keyword evidence="1" id="KW-0732">Signal</keyword>
<dbReference type="EMBL" id="SMLG01000006">
    <property type="protein sequence ID" value="TDE43875.1"/>
    <property type="molecule type" value="Genomic_DNA"/>
</dbReference>
<proteinExistence type="predicted"/>
<dbReference type="Pfam" id="PF13585">
    <property type="entry name" value="CHU_C"/>
    <property type="match status" value="1"/>
</dbReference>
<organism evidence="2 3">
    <name type="scientific">Flavobacterium rhamnosiphilum</name>
    <dbReference type="NCBI Taxonomy" id="2541724"/>
    <lineage>
        <taxon>Bacteria</taxon>
        <taxon>Pseudomonadati</taxon>
        <taxon>Bacteroidota</taxon>
        <taxon>Flavobacteriia</taxon>
        <taxon>Flavobacteriales</taxon>
        <taxon>Flavobacteriaceae</taxon>
        <taxon>Flavobacterium</taxon>
    </lineage>
</organism>
<dbReference type="SUPFAM" id="SSF50939">
    <property type="entry name" value="Sialidases"/>
    <property type="match status" value="1"/>
</dbReference>
<accession>A0A4R5F7K9</accession>
<dbReference type="Proteomes" id="UP000294814">
    <property type="component" value="Unassembled WGS sequence"/>
</dbReference>
<gene>
    <name evidence="2" type="ORF">E0I26_09635</name>
</gene>
<evidence type="ECO:0000256" key="1">
    <source>
        <dbReference type="SAM" id="SignalP"/>
    </source>
</evidence>
<evidence type="ECO:0000313" key="3">
    <source>
        <dbReference type="Proteomes" id="UP000294814"/>
    </source>
</evidence>
<feature type="signal peptide" evidence="1">
    <location>
        <begin position="1"/>
        <end position="18"/>
    </location>
</feature>
<dbReference type="NCBIfam" id="TIGR04131">
    <property type="entry name" value="Bac_Flav_CTERM"/>
    <property type="match status" value="1"/>
</dbReference>
<feature type="chain" id="PRO_5020893038" evidence="1">
    <location>
        <begin position="19"/>
        <end position="1215"/>
    </location>
</feature>
<evidence type="ECO:0000313" key="2">
    <source>
        <dbReference type="EMBL" id="TDE43875.1"/>
    </source>
</evidence>
<protein>
    <submittedName>
        <fullName evidence="2">T9SS type B sorting domain-containing protein</fullName>
    </submittedName>
</protein>
<sequence length="1215" mass="133862">MRNIFVVLFYFTCFTIFAQNTLHPLHDKKVSGFSSIRNIKIEDQNGRLITDSIERKTYFEKKQQNIDFDTKISNRLSLAQTAVQMCSNSGFEEYETVSGVNVLKDFMFTEGFVQNPIQCKSVTETANQNIRQFDPNNNNLMVSTIPSNFLDEYIGNINAFDQYSLKVNYKSSNYNMGLVQAKRFKTNNETTLKFNYKAILQSITESGHNNEQPYFKARVLNKNGVVVSEFCLIGDPTNCIFTQAPNLEGGSIVLYTKNWQSGILDISSIPNNEEFTVEFMATRCGLMGHFGYAYIDDICLLHSTENSQGSIELDPLYKICPSMPISVCGNYTLPNSGGISATVTSITMKVYDNTNTVIYTTSTPLSLDLVNHKFCFNLEAANLVNVTTGNYNVGVTINYGITQTNCNGTSFASATDDDANPGWDISFMNCSSTCNFTLQTGNLELCDTNHNGKEFFNLTNANTLIAGIQPGLTFSYFTTLNHATNDTNAIANFLNYESTSTTIFVRASKDATCFKIIAIQLIVKNPTATISGILNVCSGSTTLTASPGSSYLWSNGATTQNTVVNAIGTYTVTVTDATGCVANGSVTIIANQVAVQPTIQVTQPTCFVSTGTIAITSPASEYSYDGGSTWTTNATMSNLAIGSYSIKIKTASGCISYNTSINIIPYLSSFPSYSSVNPTSCGGFGSITITTSAAAYSFDDGVTWTSNNTATNLPLGTYLIRTKDQFGCISNFNSVTFYSEFLPAPIYIANQPYCSNLGSIAITSSADQYSFDGGTTWQTSNTLSNLTAGSYIIKIKNAQGCTSPNVYVYLNNLENSYPQYTLTPAGCGTYASIAITTLGDLYSFDGGINWTTNPFITNLISNTSYSLVVKKGISCKSLTNTAYVYSAYLTIPPANDYQTTECDNLNDGSENIDLTIYNTNLIPNSTNYRFTYYNSLLGAENNTVSSQITNISSCNLNNSNNTVYVRVTNPATSCYKVAELKFNFIASPIINMLDAYPLCVNKNVIIDAGTGFYTYSWSTTETSQTISINQPGNYWVDVTENNNPLICTSRKNFNVFLSNPATINKITTQDWTNDENVITVYATGLGNYEYSIDGINYQDSNVFNDLNNGSYTVYVHDKNECGTVNDEVYLLMYPKFFTPNGDGFNDTWKIKLSYFEPGLKIKIIDRYEKFIKELQYNDSGWNGTMNGLELPSDDYWFVVTRADGKEHRGHFTLKR</sequence>
<reference evidence="2 3" key="1">
    <citation type="submission" date="2019-03" db="EMBL/GenBank/DDBJ databases">
        <title>Novel species of Flavobacterium.</title>
        <authorList>
            <person name="Liu Q."/>
            <person name="Xin Y.-H."/>
        </authorList>
    </citation>
    <scope>NUCLEOTIDE SEQUENCE [LARGE SCALE GENOMIC DNA]</scope>
    <source>
        <strain evidence="2 3">LB3P52</strain>
    </source>
</reference>
<dbReference type="AlphaFoldDB" id="A0A4R5F7K9"/>
<name>A0A4R5F7K9_9FLAO</name>